<keyword evidence="3 5" id="KW-1133">Transmembrane helix</keyword>
<evidence type="ECO:0000256" key="2">
    <source>
        <dbReference type="ARBA" id="ARBA00022692"/>
    </source>
</evidence>
<protein>
    <submittedName>
        <fullName evidence="7">O-antigen ligase family protein</fullName>
    </submittedName>
</protein>
<feature type="transmembrane region" description="Helical" evidence="5">
    <location>
        <begin position="71"/>
        <end position="89"/>
    </location>
</feature>
<dbReference type="Pfam" id="PF04932">
    <property type="entry name" value="Wzy_C"/>
    <property type="match status" value="1"/>
</dbReference>
<keyword evidence="2 5" id="KW-0812">Transmembrane</keyword>
<feature type="transmembrane region" description="Helical" evidence="5">
    <location>
        <begin position="175"/>
        <end position="193"/>
    </location>
</feature>
<keyword evidence="4 5" id="KW-0472">Membrane</keyword>
<dbReference type="PANTHER" id="PTHR37422">
    <property type="entry name" value="TEICHURONIC ACID BIOSYNTHESIS PROTEIN TUAE"/>
    <property type="match status" value="1"/>
</dbReference>
<dbReference type="Proteomes" id="UP001078443">
    <property type="component" value="Unassembled WGS sequence"/>
</dbReference>
<evidence type="ECO:0000256" key="1">
    <source>
        <dbReference type="ARBA" id="ARBA00004141"/>
    </source>
</evidence>
<comment type="subcellular location">
    <subcellularLocation>
        <location evidence="1">Membrane</location>
        <topology evidence="1">Multi-pass membrane protein</topology>
    </subcellularLocation>
</comment>
<reference evidence="7" key="1">
    <citation type="submission" date="2022-12" db="EMBL/GenBank/DDBJ databases">
        <authorList>
            <person name="Wang J."/>
        </authorList>
    </citation>
    <scope>NUCLEOTIDE SEQUENCE</scope>
    <source>
        <strain evidence="7">HY-45-18</strain>
    </source>
</reference>
<dbReference type="GO" id="GO:0016874">
    <property type="term" value="F:ligase activity"/>
    <property type="evidence" value="ECO:0007669"/>
    <property type="project" value="UniProtKB-KW"/>
</dbReference>
<evidence type="ECO:0000313" key="8">
    <source>
        <dbReference type="Proteomes" id="UP001078443"/>
    </source>
</evidence>
<evidence type="ECO:0000256" key="4">
    <source>
        <dbReference type="ARBA" id="ARBA00023136"/>
    </source>
</evidence>
<dbReference type="InterPro" id="IPR051533">
    <property type="entry name" value="WaaL-like"/>
</dbReference>
<dbReference type="InterPro" id="IPR007016">
    <property type="entry name" value="O-antigen_ligase-rel_domated"/>
</dbReference>
<keyword evidence="7" id="KW-0436">Ligase</keyword>
<sequence length="416" mass="48516">MNKKQTFLKYIMVIYIILMALLPSDFRIKGIPLRGDIIFGLLVVIYLMMLFVVRESRKNFIYGIIDFFKDYLSMFMVLLFIIMCISISYAVDKKIALSESIRFLSYIVFYFIIKYEMSNEKILESILKSYIYVCSIVSVLGILQFFTKIGLSEKFIYSTGAFKVRITSTLENPNSLGAFLILAVFPMIMLTLYETNRKKKVRYMCISILLFTNIILTGSRNAWLGFLVGSIVMIVIYNWKFIVPFILASITSLFIPMVRNRIKDFGKISQDGRVNLWKIAFEMIKDHPIIGVGNGNYYSLHGEYVKKYPQFDYNHHEYFPVHNSYLKIQSELGIFASMCFGGLIISILIKTKQFINNCNNIFFKAFYKGFYISIFSFLVMNMADNLFFVPKITVYFWILVAISQAMIYNNKRESII</sequence>
<feature type="transmembrane region" description="Helical" evidence="5">
    <location>
        <begin position="205"/>
        <end position="235"/>
    </location>
</feature>
<gene>
    <name evidence="7" type="ORF">OW763_04320</name>
</gene>
<feature type="transmembrane region" description="Helical" evidence="5">
    <location>
        <begin position="30"/>
        <end position="51"/>
    </location>
</feature>
<keyword evidence="8" id="KW-1185">Reference proteome</keyword>
<feature type="transmembrane region" description="Helical" evidence="5">
    <location>
        <begin position="125"/>
        <end position="146"/>
    </location>
</feature>
<comment type="caution">
    <text evidence="7">The sequence shown here is derived from an EMBL/GenBank/DDBJ whole genome shotgun (WGS) entry which is preliminary data.</text>
</comment>
<evidence type="ECO:0000256" key="3">
    <source>
        <dbReference type="ARBA" id="ARBA00022989"/>
    </source>
</evidence>
<feature type="transmembrane region" description="Helical" evidence="5">
    <location>
        <begin position="332"/>
        <end position="349"/>
    </location>
</feature>
<feature type="transmembrane region" description="Helical" evidence="5">
    <location>
        <begin position="241"/>
        <end position="258"/>
    </location>
</feature>
<feature type="transmembrane region" description="Helical" evidence="5">
    <location>
        <begin position="7"/>
        <end position="24"/>
    </location>
</feature>
<feature type="domain" description="O-antigen ligase-related" evidence="6">
    <location>
        <begin position="206"/>
        <end position="340"/>
    </location>
</feature>
<feature type="transmembrane region" description="Helical" evidence="5">
    <location>
        <begin position="95"/>
        <end position="113"/>
    </location>
</feature>
<evidence type="ECO:0000259" key="6">
    <source>
        <dbReference type="Pfam" id="PF04932"/>
    </source>
</evidence>
<dbReference type="EMBL" id="JAPQER010000002">
    <property type="protein sequence ID" value="MCY6483577.1"/>
    <property type="molecule type" value="Genomic_DNA"/>
</dbReference>
<evidence type="ECO:0000313" key="7">
    <source>
        <dbReference type="EMBL" id="MCY6483577.1"/>
    </source>
</evidence>
<dbReference type="RefSeq" id="WP_268039855.1">
    <property type="nucleotide sequence ID" value="NZ_JAPQER010000002.1"/>
</dbReference>
<evidence type="ECO:0000256" key="5">
    <source>
        <dbReference type="SAM" id="Phobius"/>
    </source>
</evidence>
<feature type="transmembrane region" description="Helical" evidence="5">
    <location>
        <begin position="361"/>
        <end position="380"/>
    </location>
</feature>
<feature type="transmembrane region" description="Helical" evidence="5">
    <location>
        <begin position="392"/>
        <end position="408"/>
    </location>
</feature>
<dbReference type="PANTHER" id="PTHR37422:SF17">
    <property type="entry name" value="O-ANTIGEN LIGASE"/>
    <property type="match status" value="1"/>
</dbReference>
<organism evidence="7 8">
    <name type="scientific">Clostridium aestuarii</name>
    <dbReference type="NCBI Taxonomy" id="338193"/>
    <lineage>
        <taxon>Bacteria</taxon>
        <taxon>Bacillati</taxon>
        <taxon>Bacillota</taxon>
        <taxon>Clostridia</taxon>
        <taxon>Eubacteriales</taxon>
        <taxon>Clostridiaceae</taxon>
        <taxon>Clostridium</taxon>
    </lineage>
</organism>
<accession>A0ABT4CYV9</accession>
<proteinExistence type="predicted"/>
<name>A0ABT4CYV9_9CLOT</name>